<dbReference type="Pfam" id="PF06827">
    <property type="entry name" value="zf-FPG_IleRS"/>
    <property type="match status" value="1"/>
</dbReference>
<evidence type="ECO:0000256" key="3">
    <source>
        <dbReference type="ARBA" id="ARBA00009409"/>
    </source>
</evidence>
<evidence type="ECO:0000256" key="4">
    <source>
        <dbReference type="ARBA" id="ARBA00011245"/>
    </source>
</evidence>
<dbReference type="SUPFAM" id="SSF81624">
    <property type="entry name" value="N-terminal domain of MutM-like DNA repair proteins"/>
    <property type="match status" value="1"/>
</dbReference>
<evidence type="ECO:0000256" key="10">
    <source>
        <dbReference type="ARBA" id="ARBA00022771"/>
    </source>
</evidence>
<dbReference type="GO" id="GO:0008270">
    <property type="term" value="F:zinc ion binding"/>
    <property type="evidence" value="ECO:0007669"/>
    <property type="project" value="UniProtKB-KW"/>
</dbReference>
<dbReference type="NCBIfam" id="NF002211">
    <property type="entry name" value="PRK01103.1"/>
    <property type="match status" value="1"/>
</dbReference>
<keyword evidence="10 20" id="KW-0863">Zinc-finger</keyword>
<evidence type="ECO:0000256" key="6">
    <source>
        <dbReference type="ARBA" id="ARBA00012720"/>
    </source>
</evidence>
<evidence type="ECO:0000313" key="24">
    <source>
        <dbReference type="Proteomes" id="UP000256562"/>
    </source>
</evidence>
<evidence type="ECO:0000256" key="11">
    <source>
        <dbReference type="ARBA" id="ARBA00022801"/>
    </source>
</evidence>
<dbReference type="Gene3D" id="1.10.8.50">
    <property type="match status" value="1"/>
</dbReference>
<keyword evidence="17" id="KW-0326">Glycosidase</keyword>
<evidence type="ECO:0000256" key="13">
    <source>
        <dbReference type="ARBA" id="ARBA00023125"/>
    </source>
</evidence>
<dbReference type="PANTHER" id="PTHR22993:SF9">
    <property type="entry name" value="FORMAMIDOPYRIMIDINE-DNA GLYCOSYLASE"/>
    <property type="match status" value="1"/>
</dbReference>
<dbReference type="GO" id="GO:0006284">
    <property type="term" value="P:base-excision repair"/>
    <property type="evidence" value="ECO:0007669"/>
    <property type="project" value="InterPro"/>
</dbReference>
<dbReference type="RefSeq" id="WP_116094099.1">
    <property type="nucleotide sequence ID" value="NZ_QKXN01000023.1"/>
</dbReference>
<evidence type="ECO:0000256" key="20">
    <source>
        <dbReference type="PROSITE-ProRule" id="PRU00391"/>
    </source>
</evidence>
<dbReference type="PROSITE" id="PS51066">
    <property type="entry name" value="ZF_FPG_2"/>
    <property type="match status" value="1"/>
</dbReference>
<dbReference type="GO" id="GO:0003690">
    <property type="term" value="F:double-stranded DNA binding"/>
    <property type="evidence" value="ECO:0007669"/>
    <property type="project" value="UniProtKB-ARBA"/>
</dbReference>
<evidence type="ECO:0000256" key="15">
    <source>
        <dbReference type="ARBA" id="ARBA00023239"/>
    </source>
</evidence>
<name>A0A3E0IQQ9_9STAP</name>
<dbReference type="InterPro" id="IPR020629">
    <property type="entry name" value="FPG_Glyclase"/>
</dbReference>
<dbReference type="GO" id="GO:0034039">
    <property type="term" value="F:8-oxo-7,8-dihydroguanine DNA N-glycosylase activity"/>
    <property type="evidence" value="ECO:0007669"/>
    <property type="project" value="TreeGrafter"/>
</dbReference>
<dbReference type="CDD" id="cd08966">
    <property type="entry name" value="EcFpg-like_N"/>
    <property type="match status" value="1"/>
</dbReference>
<keyword evidence="14" id="KW-0234">DNA repair</keyword>
<dbReference type="EC" id="4.2.99.18" evidence="6"/>
<evidence type="ECO:0000256" key="9">
    <source>
        <dbReference type="ARBA" id="ARBA00022763"/>
    </source>
</evidence>
<accession>A0A3E0IQQ9</accession>
<dbReference type="InterPro" id="IPR035937">
    <property type="entry name" value="FPG_N"/>
</dbReference>
<comment type="catalytic activity">
    <reaction evidence="19">
        <text>2'-deoxyribonucleotide-(2'-deoxyribose 5'-phosphate)-2'-deoxyribonucleotide-DNA = a 3'-end 2'-deoxyribonucleotide-(2,3-dehydro-2,3-deoxyribose 5'-phosphate)-DNA + a 5'-end 5'-phospho-2'-deoxyribonucleoside-DNA + H(+)</text>
        <dbReference type="Rhea" id="RHEA:66592"/>
        <dbReference type="Rhea" id="RHEA-COMP:13180"/>
        <dbReference type="Rhea" id="RHEA-COMP:16897"/>
        <dbReference type="Rhea" id="RHEA-COMP:17067"/>
        <dbReference type="ChEBI" id="CHEBI:15378"/>
        <dbReference type="ChEBI" id="CHEBI:136412"/>
        <dbReference type="ChEBI" id="CHEBI:157695"/>
        <dbReference type="ChEBI" id="CHEBI:167181"/>
        <dbReference type="EC" id="4.2.99.18"/>
    </reaction>
</comment>
<dbReference type="InterPro" id="IPR015887">
    <property type="entry name" value="DNA_glyclase_Znf_dom_DNA_BS"/>
</dbReference>
<dbReference type="Pfam" id="PF01149">
    <property type="entry name" value="Fapy_DNA_glyco"/>
    <property type="match status" value="1"/>
</dbReference>
<reference evidence="23 24" key="1">
    <citation type="journal article" date="2018" name="Vet. Microbiol.">
        <title>Characterisation of Staphylococcus felis isolated from cats using whole genome sequencing.</title>
        <authorList>
            <person name="Worthing K."/>
            <person name="Pang S."/>
            <person name="Trott D.J."/>
            <person name="Abraham S."/>
            <person name="Coombs G.W."/>
            <person name="Jordan D."/>
            <person name="McIntyre L."/>
            <person name="Davies M.R."/>
            <person name="Norris J."/>
        </authorList>
    </citation>
    <scope>NUCLEOTIDE SEQUENCE [LARGE SCALE GENOMIC DNA]</scope>
    <source>
        <strain evidence="23 24">F9</strain>
    </source>
</reference>
<comment type="similarity">
    <text evidence="3">Belongs to the FPG family.</text>
</comment>
<dbReference type="SMART" id="SM00898">
    <property type="entry name" value="Fapy_DNA_glyco"/>
    <property type="match status" value="1"/>
</dbReference>
<dbReference type="InterPro" id="IPR000214">
    <property type="entry name" value="Znf_DNA_glyclase/AP_lyase"/>
</dbReference>
<evidence type="ECO:0000259" key="22">
    <source>
        <dbReference type="PROSITE" id="PS51068"/>
    </source>
</evidence>
<dbReference type="PROSITE" id="PS01242">
    <property type="entry name" value="ZF_FPG_1"/>
    <property type="match status" value="1"/>
</dbReference>
<protein>
    <recommendedName>
        <fullName evidence="7">Formamidopyrimidine-DNA glycosylase</fullName>
        <ecNumber evidence="5">3.2.2.23</ecNumber>
        <ecNumber evidence="6">4.2.99.18</ecNumber>
    </recommendedName>
    <alternativeName>
        <fullName evidence="18">DNA-(apurinic or apyrimidinic site) lyase MutM</fullName>
    </alternativeName>
</protein>
<evidence type="ECO:0000256" key="1">
    <source>
        <dbReference type="ARBA" id="ARBA00001668"/>
    </source>
</evidence>
<keyword evidence="9" id="KW-0227">DNA damage</keyword>
<sequence>MPELPEVEHVKRGIAPHILNHKIKRVQFSEKVILGKSQGKDTIIKGLTLEKFKLYTENYEVTQIERRSKYILIYLKDNHTTRIIISHLGMSGAYFVVEKLEDIPIYNYQKHWQVVFHLENNKMLVYSDIRRFGEIRNVQTLEDYPSILEIAPEPFDEKAMDHFMNQFHLKKYQNMSIKQMILDHKVIAGCGNIYACEALFDASIHPQTKAQNMTEEAKRRLFNSVIKVLYMGIENGGTSISDYVHADGERGTMQNNLKVYKQNICSVCGGMIKREIIAGRNTHYCPNCQL</sequence>
<dbReference type="PROSITE" id="PS51068">
    <property type="entry name" value="FPG_CAT"/>
    <property type="match status" value="1"/>
</dbReference>
<proteinExistence type="inferred from homology"/>
<dbReference type="InterPro" id="IPR010663">
    <property type="entry name" value="Znf_FPG/IleRS"/>
</dbReference>
<evidence type="ECO:0000256" key="12">
    <source>
        <dbReference type="ARBA" id="ARBA00022833"/>
    </source>
</evidence>
<comment type="cofactor">
    <cofactor evidence="2">
        <name>Zn(2+)</name>
        <dbReference type="ChEBI" id="CHEBI:29105"/>
    </cofactor>
</comment>
<dbReference type="Gene3D" id="3.20.190.10">
    <property type="entry name" value="MutM-like, N-terminal"/>
    <property type="match status" value="1"/>
</dbReference>
<comment type="caution">
    <text evidence="23">The sequence shown here is derived from an EMBL/GenBank/DDBJ whole genome shotgun (WGS) entry which is preliminary data.</text>
</comment>
<evidence type="ECO:0000256" key="8">
    <source>
        <dbReference type="ARBA" id="ARBA00022723"/>
    </source>
</evidence>
<evidence type="ECO:0000256" key="17">
    <source>
        <dbReference type="ARBA" id="ARBA00023295"/>
    </source>
</evidence>
<evidence type="ECO:0000256" key="2">
    <source>
        <dbReference type="ARBA" id="ARBA00001947"/>
    </source>
</evidence>
<dbReference type="NCBIfam" id="TIGR00577">
    <property type="entry name" value="fpg"/>
    <property type="match status" value="1"/>
</dbReference>
<dbReference type="InterPro" id="IPR012319">
    <property type="entry name" value="FPG_cat"/>
</dbReference>
<dbReference type="EC" id="3.2.2.23" evidence="5"/>
<evidence type="ECO:0000256" key="7">
    <source>
        <dbReference type="ARBA" id="ARBA00016240"/>
    </source>
</evidence>
<dbReference type="PANTHER" id="PTHR22993">
    <property type="entry name" value="FORMAMIDOPYRIMIDINE-DNA GLYCOSYLASE"/>
    <property type="match status" value="1"/>
</dbReference>
<evidence type="ECO:0000256" key="18">
    <source>
        <dbReference type="ARBA" id="ARBA00030638"/>
    </source>
</evidence>
<dbReference type="OrthoDB" id="9800855at2"/>
<dbReference type="FunFam" id="1.10.8.50:FF:000003">
    <property type="entry name" value="Formamidopyrimidine-DNA glycosylase"/>
    <property type="match status" value="1"/>
</dbReference>
<keyword evidence="15" id="KW-0456">Lyase</keyword>
<dbReference type="SUPFAM" id="SSF46946">
    <property type="entry name" value="S13-like H2TH domain"/>
    <property type="match status" value="1"/>
</dbReference>
<feature type="domain" description="Formamidopyrimidine-DNA glycosylase catalytic" evidence="22">
    <location>
        <begin position="2"/>
        <end position="133"/>
    </location>
</feature>
<keyword evidence="12" id="KW-0862">Zinc</keyword>
<dbReference type="GO" id="GO:0003684">
    <property type="term" value="F:damaged DNA binding"/>
    <property type="evidence" value="ECO:0007669"/>
    <property type="project" value="InterPro"/>
</dbReference>
<evidence type="ECO:0000256" key="19">
    <source>
        <dbReference type="ARBA" id="ARBA00044632"/>
    </source>
</evidence>
<evidence type="ECO:0000256" key="5">
    <source>
        <dbReference type="ARBA" id="ARBA00012024"/>
    </source>
</evidence>
<dbReference type="Pfam" id="PF06831">
    <property type="entry name" value="H2TH"/>
    <property type="match status" value="1"/>
</dbReference>
<keyword evidence="11" id="KW-0378">Hydrolase</keyword>
<organism evidence="23 24">
    <name type="scientific">Staphylococcus felis</name>
    <dbReference type="NCBI Taxonomy" id="46127"/>
    <lineage>
        <taxon>Bacteria</taxon>
        <taxon>Bacillati</taxon>
        <taxon>Bacillota</taxon>
        <taxon>Bacilli</taxon>
        <taxon>Bacillales</taxon>
        <taxon>Staphylococcaceae</taxon>
        <taxon>Staphylococcus</taxon>
    </lineage>
</organism>
<evidence type="ECO:0000256" key="16">
    <source>
        <dbReference type="ARBA" id="ARBA00023268"/>
    </source>
</evidence>
<evidence type="ECO:0000313" key="23">
    <source>
        <dbReference type="EMBL" id="REH97233.1"/>
    </source>
</evidence>
<evidence type="ECO:0000256" key="14">
    <source>
        <dbReference type="ARBA" id="ARBA00023204"/>
    </source>
</evidence>
<keyword evidence="8" id="KW-0479">Metal-binding</keyword>
<dbReference type="EMBL" id="QKXQ01000215">
    <property type="protein sequence ID" value="REH97233.1"/>
    <property type="molecule type" value="Genomic_DNA"/>
</dbReference>
<dbReference type="InterPro" id="IPR010979">
    <property type="entry name" value="Ribosomal_uS13-like_H2TH"/>
</dbReference>
<gene>
    <name evidence="23" type="ORF">DOS83_04570</name>
</gene>
<evidence type="ECO:0000259" key="21">
    <source>
        <dbReference type="PROSITE" id="PS51066"/>
    </source>
</evidence>
<feature type="domain" description="FPG-type" evidence="21">
    <location>
        <begin position="258"/>
        <end position="290"/>
    </location>
</feature>
<keyword evidence="13" id="KW-0238">DNA-binding</keyword>
<dbReference type="GO" id="GO:0140078">
    <property type="term" value="F:class I DNA-(apurinic or apyrimidinic site) endonuclease activity"/>
    <property type="evidence" value="ECO:0007669"/>
    <property type="project" value="UniProtKB-EC"/>
</dbReference>
<comment type="subunit">
    <text evidence="4">Monomer.</text>
</comment>
<dbReference type="Proteomes" id="UP000256562">
    <property type="component" value="Unassembled WGS sequence"/>
</dbReference>
<comment type="catalytic activity">
    <reaction evidence="1">
        <text>Hydrolysis of DNA containing ring-opened 7-methylguanine residues, releasing 2,6-diamino-4-hydroxy-5-(N-methyl)formamidopyrimidine.</text>
        <dbReference type="EC" id="3.2.2.23"/>
    </reaction>
</comment>
<dbReference type="AlphaFoldDB" id="A0A3E0IQQ9"/>
<dbReference type="InterPro" id="IPR015886">
    <property type="entry name" value="H2TH_FPG"/>
</dbReference>
<dbReference type="SUPFAM" id="SSF57716">
    <property type="entry name" value="Glucocorticoid receptor-like (DNA-binding domain)"/>
    <property type="match status" value="1"/>
</dbReference>
<dbReference type="SMART" id="SM01232">
    <property type="entry name" value="H2TH"/>
    <property type="match status" value="1"/>
</dbReference>
<keyword evidence="16" id="KW-0511">Multifunctional enzyme</keyword>